<dbReference type="Pfam" id="PF02321">
    <property type="entry name" value="OEP"/>
    <property type="match status" value="2"/>
</dbReference>
<keyword evidence="5" id="KW-0812">Transmembrane</keyword>
<keyword evidence="6" id="KW-0472">Membrane</keyword>
<organism evidence="8 9">
    <name type="scientific">Marinoscillum luteum</name>
    <dbReference type="NCBI Taxonomy" id="861051"/>
    <lineage>
        <taxon>Bacteria</taxon>
        <taxon>Pseudomonadati</taxon>
        <taxon>Bacteroidota</taxon>
        <taxon>Cytophagia</taxon>
        <taxon>Cytophagales</taxon>
        <taxon>Reichenbachiellaceae</taxon>
        <taxon>Marinoscillum</taxon>
    </lineage>
</organism>
<proteinExistence type="inferred from homology"/>
<dbReference type="Gene3D" id="1.20.1600.10">
    <property type="entry name" value="Outer membrane efflux proteins (OEP)"/>
    <property type="match status" value="1"/>
</dbReference>
<evidence type="ECO:0000256" key="1">
    <source>
        <dbReference type="ARBA" id="ARBA00004442"/>
    </source>
</evidence>
<accession>A0ABW7NAX2</accession>
<evidence type="ECO:0000256" key="6">
    <source>
        <dbReference type="ARBA" id="ARBA00023136"/>
    </source>
</evidence>
<sequence>MKVNLSWLRTTFWLVGSMVYPLISGAQDETNKIESATLDEVVAYALKHQPGVQQAEINQEIVNQAVKGKLADWYPQISFNYNYQRFIDLQSSVIGGEVIRFGVNNTSSAQLTATQSLFNRDVLLASNTASTVRLQAEQGTQQAKIQMVVNVSKAFYDLLATQKQIEVSEESVIRLESSLKDARSRYETGVADKTDYQRATIALGNAQAAYKANQELLGYKQQNLKTLIGYPLEEELPIAYDVDMMENEILLDTSEQMNPVNHIDFRLLQTQRELQEANVKYNQWAFLPSLSAFGAYNLNYQNDNFGELYNTSYPYSYVGATLSLPLFQGGKRLSKIQEQKWTSDRLDVGIADLKNKLDTEYDRALAAYKSNLYSYLAQKQNVDLAQEVYDIIQLQYQSGVKTYLDVTIAETDLRTTRINYFNALYQVLASKIDVNRALGTINY</sequence>
<dbReference type="RefSeq" id="WP_395417415.1">
    <property type="nucleotide sequence ID" value="NZ_JBIPKE010000016.1"/>
</dbReference>
<evidence type="ECO:0000256" key="7">
    <source>
        <dbReference type="ARBA" id="ARBA00023237"/>
    </source>
</evidence>
<comment type="subcellular location">
    <subcellularLocation>
        <location evidence="1">Cell outer membrane</location>
    </subcellularLocation>
</comment>
<evidence type="ECO:0000256" key="2">
    <source>
        <dbReference type="ARBA" id="ARBA00007613"/>
    </source>
</evidence>
<dbReference type="PANTHER" id="PTHR30026:SF20">
    <property type="entry name" value="OUTER MEMBRANE PROTEIN TOLC"/>
    <property type="match status" value="1"/>
</dbReference>
<gene>
    <name evidence="8" type="ORF">ACHKAR_10650</name>
</gene>
<dbReference type="EMBL" id="JBIPKE010000016">
    <property type="protein sequence ID" value="MFH6983904.1"/>
    <property type="molecule type" value="Genomic_DNA"/>
</dbReference>
<evidence type="ECO:0000256" key="5">
    <source>
        <dbReference type="ARBA" id="ARBA00022692"/>
    </source>
</evidence>
<keyword evidence="9" id="KW-1185">Reference proteome</keyword>
<name>A0ABW7NAX2_9BACT</name>
<dbReference type="PANTHER" id="PTHR30026">
    <property type="entry name" value="OUTER MEMBRANE PROTEIN TOLC"/>
    <property type="match status" value="1"/>
</dbReference>
<keyword evidence="7" id="KW-0998">Cell outer membrane</keyword>
<comment type="caution">
    <text evidence="8">The sequence shown here is derived from an EMBL/GenBank/DDBJ whole genome shotgun (WGS) entry which is preliminary data.</text>
</comment>
<comment type="similarity">
    <text evidence="2">Belongs to the outer membrane factor (OMF) (TC 1.B.17) family.</text>
</comment>
<evidence type="ECO:0000256" key="4">
    <source>
        <dbReference type="ARBA" id="ARBA00022452"/>
    </source>
</evidence>
<protein>
    <submittedName>
        <fullName evidence="8">TolC family protein</fullName>
    </submittedName>
</protein>
<reference evidence="8 9" key="1">
    <citation type="journal article" date="2013" name="Int. J. Syst. Evol. Microbiol.">
        <title>Marinoscillum luteum sp. nov., isolated from marine sediment.</title>
        <authorList>
            <person name="Cha I.T."/>
            <person name="Park S.J."/>
            <person name="Kim S.J."/>
            <person name="Kim J.G."/>
            <person name="Jung M.Y."/>
            <person name="Shin K.S."/>
            <person name="Kwon K.K."/>
            <person name="Yang S.H."/>
            <person name="Seo Y.S."/>
            <person name="Rhee S.K."/>
        </authorList>
    </citation>
    <scope>NUCLEOTIDE SEQUENCE [LARGE SCALE GENOMIC DNA]</scope>
    <source>
        <strain evidence="8 9">KCTC 23939</strain>
    </source>
</reference>
<dbReference type="InterPro" id="IPR051906">
    <property type="entry name" value="TolC-like"/>
</dbReference>
<dbReference type="SUPFAM" id="SSF56954">
    <property type="entry name" value="Outer membrane efflux proteins (OEP)"/>
    <property type="match status" value="1"/>
</dbReference>
<evidence type="ECO:0000256" key="3">
    <source>
        <dbReference type="ARBA" id="ARBA00022448"/>
    </source>
</evidence>
<dbReference type="Proteomes" id="UP001610063">
    <property type="component" value="Unassembled WGS sequence"/>
</dbReference>
<evidence type="ECO:0000313" key="9">
    <source>
        <dbReference type="Proteomes" id="UP001610063"/>
    </source>
</evidence>
<keyword evidence="3" id="KW-0813">Transport</keyword>
<dbReference type="InterPro" id="IPR003423">
    <property type="entry name" value="OMP_efflux"/>
</dbReference>
<evidence type="ECO:0000313" key="8">
    <source>
        <dbReference type="EMBL" id="MFH6983904.1"/>
    </source>
</evidence>
<keyword evidence="4" id="KW-1134">Transmembrane beta strand</keyword>